<gene>
    <name evidence="2" type="ORF">C4N18_15370</name>
</gene>
<sequence length="171" mass="19630">MSKITWRNLSDEVLALNELIDNSINEETGEIQDSGVLEELESELIGKLQTKAESIVDVLHFQEDDIKAITEEINRLNDIKKVMQKKNANFKKYIEYNMKKMGVNEVKTLKGTLKLRKSTTCEIENENDIPNEYVKQELVFKVDKTAIKEALKKGIDVKGAFLQENLKLNVK</sequence>
<dbReference type="RefSeq" id="WP_107123306.1">
    <property type="nucleotide sequence ID" value="NZ_CP028104.1"/>
</dbReference>
<dbReference type="EMBL" id="CP028104">
    <property type="protein sequence ID" value="AVQ32625.1"/>
    <property type="molecule type" value="Genomic_DNA"/>
</dbReference>
<dbReference type="Pfam" id="PF05565">
    <property type="entry name" value="Sipho_Gp157"/>
    <property type="match status" value="1"/>
</dbReference>
<geneLocation type="plasmid" evidence="3">
    <name>pfvar_27725</name>
</geneLocation>
<name>A0ABN5JKF7_FUSVA</name>
<dbReference type="Proteomes" id="UP000241238">
    <property type="component" value="Plasmid pFvar_27725"/>
</dbReference>
<evidence type="ECO:0008006" key="4">
    <source>
        <dbReference type="Google" id="ProtNLM"/>
    </source>
</evidence>
<evidence type="ECO:0000313" key="2">
    <source>
        <dbReference type="EMBL" id="AVQ32625.1"/>
    </source>
</evidence>
<dbReference type="InterPro" id="IPR008840">
    <property type="entry name" value="Sipho_Gp157"/>
</dbReference>
<keyword evidence="3" id="KW-1185">Reference proteome</keyword>
<accession>A0ABN5JKF7</accession>
<evidence type="ECO:0000313" key="3">
    <source>
        <dbReference type="Proteomes" id="UP000241238"/>
    </source>
</evidence>
<organism evidence="2 3">
    <name type="scientific">Fusobacterium varium ATCC 27725</name>
    <dbReference type="NCBI Taxonomy" id="469618"/>
    <lineage>
        <taxon>Bacteria</taxon>
        <taxon>Fusobacteriati</taxon>
        <taxon>Fusobacteriota</taxon>
        <taxon>Fusobacteriia</taxon>
        <taxon>Fusobacteriales</taxon>
        <taxon>Fusobacteriaceae</taxon>
        <taxon>Fusobacterium</taxon>
    </lineage>
</organism>
<proteinExistence type="predicted"/>
<feature type="coiled-coil region" evidence="1">
    <location>
        <begin position="59"/>
        <end position="86"/>
    </location>
</feature>
<keyword evidence="2" id="KW-0614">Plasmid</keyword>
<reference evidence="3" key="1">
    <citation type="journal article" date="2018" name="MSphere">
        <title>Fusobacterium Genomics Using MinION and Illumina Sequencing Enables Genome Completion and Correction.</title>
        <authorList>
            <person name="Todd S.M."/>
            <person name="Settlage R.E."/>
            <person name="Lahmers K.K."/>
            <person name="Slade D.J."/>
        </authorList>
    </citation>
    <scope>NUCLEOTIDE SEQUENCE [LARGE SCALE GENOMIC DNA]</scope>
    <source>
        <strain evidence="3">ATCC 27725</strain>
    </source>
</reference>
<protein>
    <recommendedName>
        <fullName evidence="4">Siphovirus Gp157</fullName>
    </recommendedName>
</protein>
<keyword evidence="1" id="KW-0175">Coiled coil</keyword>
<dbReference type="GeneID" id="77469387"/>
<evidence type="ECO:0000256" key="1">
    <source>
        <dbReference type="SAM" id="Coils"/>
    </source>
</evidence>